<name>A0A4Y2GDN5_ARAVE</name>
<reference evidence="1 2" key="1">
    <citation type="journal article" date="2019" name="Sci. Rep.">
        <title>Orb-weaving spider Araneus ventricosus genome elucidates the spidroin gene catalogue.</title>
        <authorList>
            <person name="Kono N."/>
            <person name="Nakamura H."/>
            <person name="Ohtoshi R."/>
            <person name="Moran D.A.P."/>
            <person name="Shinohara A."/>
            <person name="Yoshida Y."/>
            <person name="Fujiwara M."/>
            <person name="Mori M."/>
            <person name="Tomita M."/>
            <person name="Arakawa K."/>
        </authorList>
    </citation>
    <scope>NUCLEOTIDE SEQUENCE [LARGE SCALE GENOMIC DNA]</scope>
</reference>
<evidence type="ECO:0000313" key="2">
    <source>
        <dbReference type="Proteomes" id="UP000499080"/>
    </source>
</evidence>
<protein>
    <recommendedName>
        <fullName evidence="3">Reverse transcriptase domain-containing protein</fullName>
    </recommendedName>
</protein>
<sequence length="246" mass="26369">MYTGCTTEILSNESCTDPIPISSGVKQGCPLSGFLFNMAIDPALRRLQKDSSRHKILRRRPGPASVTLHIGGRTPVGARDTSFSIGGVPLTLLSKFDRHRFLGKPVGFGVLPDYALRVVTLRGNKPIESGLAPWQITEALKNITTRLSNFPCARLSLGSPTGTKPTAPFGQGSRPTLSLPANEFLYGSRSLGCWGVPLAPEEFDLNVIDAAFQLLTKASLLLLSASSNVLHVTAFVRNPLAICLAT</sequence>
<comment type="caution">
    <text evidence="1">The sequence shown here is derived from an EMBL/GenBank/DDBJ whole genome shotgun (WGS) entry which is preliminary data.</text>
</comment>
<evidence type="ECO:0000313" key="1">
    <source>
        <dbReference type="EMBL" id="GBM51713.1"/>
    </source>
</evidence>
<dbReference type="OrthoDB" id="410104at2759"/>
<gene>
    <name evidence="1" type="ORF">AVEN_28135_1</name>
</gene>
<keyword evidence="2" id="KW-1185">Reference proteome</keyword>
<accession>A0A4Y2GDN5</accession>
<dbReference type="EMBL" id="BGPR01001347">
    <property type="protein sequence ID" value="GBM51713.1"/>
    <property type="molecule type" value="Genomic_DNA"/>
</dbReference>
<evidence type="ECO:0008006" key="3">
    <source>
        <dbReference type="Google" id="ProtNLM"/>
    </source>
</evidence>
<dbReference type="Proteomes" id="UP000499080">
    <property type="component" value="Unassembled WGS sequence"/>
</dbReference>
<dbReference type="AlphaFoldDB" id="A0A4Y2GDN5"/>
<proteinExistence type="predicted"/>
<organism evidence="1 2">
    <name type="scientific">Araneus ventricosus</name>
    <name type="common">Orbweaver spider</name>
    <name type="synonym">Epeira ventricosa</name>
    <dbReference type="NCBI Taxonomy" id="182803"/>
    <lineage>
        <taxon>Eukaryota</taxon>
        <taxon>Metazoa</taxon>
        <taxon>Ecdysozoa</taxon>
        <taxon>Arthropoda</taxon>
        <taxon>Chelicerata</taxon>
        <taxon>Arachnida</taxon>
        <taxon>Araneae</taxon>
        <taxon>Araneomorphae</taxon>
        <taxon>Entelegynae</taxon>
        <taxon>Araneoidea</taxon>
        <taxon>Araneidae</taxon>
        <taxon>Araneus</taxon>
    </lineage>
</organism>